<comment type="caution">
    <text evidence="4">The sequence shown here is derived from an EMBL/GenBank/DDBJ whole genome shotgun (WGS) entry which is preliminary data.</text>
</comment>
<feature type="domain" description="DUF7088" evidence="3">
    <location>
        <begin position="147"/>
        <end position="241"/>
    </location>
</feature>
<feature type="compositionally biased region" description="Low complexity" evidence="1">
    <location>
        <begin position="20"/>
        <end position="38"/>
    </location>
</feature>
<dbReference type="EMBL" id="JAKNHQ010000027">
    <property type="protein sequence ID" value="MCG4611907.1"/>
    <property type="molecule type" value="Genomic_DNA"/>
</dbReference>
<dbReference type="RefSeq" id="WP_237967181.1">
    <property type="nucleotide sequence ID" value="NZ_JAKNHQ010000027.1"/>
</dbReference>
<gene>
    <name evidence="4" type="ORF">L0P57_13310</name>
</gene>
<dbReference type="InterPro" id="IPR055396">
    <property type="entry name" value="DUF7088"/>
</dbReference>
<evidence type="ECO:0000256" key="1">
    <source>
        <dbReference type="SAM" id="MobiDB-lite"/>
    </source>
</evidence>
<evidence type="ECO:0000313" key="5">
    <source>
        <dbReference type="Proteomes" id="UP001298681"/>
    </source>
</evidence>
<keyword evidence="2" id="KW-1133">Transmembrane helix</keyword>
<accession>A0ABS9MM47</accession>
<feature type="transmembrane region" description="Helical" evidence="2">
    <location>
        <begin position="554"/>
        <end position="582"/>
    </location>
</feature>
<dbReference type="Pfam" id="PF23357">
    <property type="entry name" value="DUF7088"/>
    <property type="match status" value="1"/>
</dbReference>
<sequence>MDNENKNPLTPEEESTPAQEAIEPAGPESPAAEIPAEETQTASEPDGTQGEAPAEETSTSSQDAADGEPPMQDEQEPSEALAPVPEADTEKPQKPKKPKKDSHKGKYRGISLAMTAGFLVVVILLNVVVSLLAERYPSMNLDLTEGHVNTLSDSAAEIASNVQNPTTIYIMASEDIAKSDTLLAEYGIKYSQVSALAEKMAERNSNISVEYIDLDQNPAFASEYQDDGLMTADVLVKTDKRYRVLAYTDLFDVQYSQTGMVAYSMVDSALASAVSSVNADTLPLAVFDTGHNEMMDTTLYKNLLTSNNFETQEINLLTDEIPENAQLFVLATPATDYTPDEIEKLEAFLNDESKASDRSLLVTFYPGQDALPNLTDFLKEWGLDVQQSTQVVETDPNSYITSDPSYLLANQSGDITLSRATSDYGYLLMPQSCPINLLFDERNGITTHTLATSSSSAFLYDGTEESISNPQTGGHTLAALAQKTITTGEGEATANVVALGSTFMFVDGIINSNTFGDGRYLTDLAKYVTGTEGETTAVETRQVQTSIADISMSLLQVMVFGLGIFTILIPLIVVVIGVVVYYRRRRL</sequence>
<dbReference type="Proteomes" id="UP001298681">
    <property type="component" value="Unassembled WGS sequence"/>
</dbReference>
<feature type="transmembrane region" description="Helical" evidence="2">
    <location>
        <begin position="109"/>
        <end position="133"/>
    </location>
</feature>
<keyword evidence="5" id="KW-1185">Reference proteome</keyword>
<keyword evidence="2" id="KW-0472">Membrane</keyword>
<feature type="region of interest" description="Disordered" evidence="1">
    <location>
        <begin position="1"/>
        <end position="105"/>
    </location>
</feature>
<keyword evidence="2" id="KW-0812">Transmembrane</keyword>
<organism evidence="4 5">
    <name type="scientific">Anaeromassilibacillus senegalensis</name>
    <dbReference type="NCBI Taxonomy" id="1673717"/>
    <lineage>
        <taxon>Bacteria</taxon>
        <taxon>Bacillati</taxon>
        <taxon>Bacillota</taxon>
        <taxon>Clostridia</taxon>
        <taxon>Eubacteriales</taxon>
        <taxon>Acutalibacteraceae</taxon>
        <taxon>Anaeromassilibacillus</taxon>
    </lineage>
</organism>
<evidence type="ECO:0000256" key="2">
    <source>
        <dbReference type="SAM" id="Phobius"/>
    </source>
</evidence>
<proteinExistence type="predicted"/>
<evidence type="ECO:0000313" key="4">
    <source>
        <dbReference type="EMBL" id="MCG4611907.1"/>
    </source>
</evidence>
<feature type="compositionally biased region" description="Basic residues" evidence="1">
    <location>
        <begin position="94"/>
        <end position="105"/>
    </location>
</feature>
<protein>
    <submittedName>
        <fullName evidence="4">Gldg family protein</fullName>
    </submittedName>
</protein>
<evidence type="ECO:0000259" key="3">
    <source>
        <dbReference type="Pfam" id="PF23357"/>
    </source>
</evidence>
<reference evidence="4 5" key="1">
    <citation type="submission" date="2022-01" db="EMBL/GenBank/DDBJ databases">
        <title>Collection of gut derived symbiotic bacterial strains cultured from healthy donors.</title>
        <authorList>
            <person name="Lin H."/>
            <person name="Kohout C."/>
            <person name="Waligurski E."/>
            <person name="Pamer E.G."/>
        </authorList>
    </citation>
    <scope>NUCLEOTIDE SEQUENCE [LARGE SCALE GENOMIC DNA]</scope>
    <source>
        <strain evidence="4 5">DFI.7.58</strain>
    </source>
</reference>
<name>A0ABS9MM47_9FIRM</name>